<dbReference type="OrthoDB" id="5407351at2759"/>
<feature type="compositionally biased region" description="Low complexity" evidence="2">
    <location>
        <begin position="160"/>
        <end position="176"/>
    </location>
</feature>
<dbReference type="EMBL" id="CAINUL010000003">
    <property type="protein sequence ID" value="CAD0108703.1"/>
    <property type="molecule type" value="Genomic_DNA"/>
</dbReference>
<evidence type="ECO:0000256" key="2">
    <source>
        <dbReference type="SAM" id="MobiDB-lite"/>
    </source>
</evidence>
<keyword evidence="1" id="KW-0175">Coiled coil</keyword>
<evidence type="ECO:0000313" key="3">
    <source>
        <dbReference type="EMBL" id="CAD0108703.1"/>
    </source>
</evidence>
<feature type="compositionally biased region" description="Basic and acidic residues" evidence="2">
    <location>
        <begin position="518"/>
        <end position="533"/>
    </location>
</feature>
<protein>
    <submittedName>
        <fullName evidence="3">Uncharacterized protein</fullName>
    </submittedName>
</protein>
<feature type="region of interest" description="Disordered" evidence="2">
    <location>
        <begin position="513"/>
        <end position="533"/>
    </location>
</feature>
<feature type="non-terminal residue" evidence="3">
    <location>
        <position position="1"/>
    </location>
</feature>
<accession>A0A9N8PQ91</accession>
<evidence type="ECO:0000256" key="1">
    <source>
        <dbReference type="SAM" id="Coils"/>
    </source>
</evidence>
<reference evidence="3" key="1">
    <citation type="submission" date="2020-06" db="EMBL/GenBank/DDBJ databases">
        <authorList>
            <person name="Onetto C."/>
        </authorList>
    </citation>
    <scope>NUCLEOTIDE SEQUENCE</scope>
</reference>
<dbReference type="AlphaFoldDB" id="A0A9N8PQ91"/>
<feature type="region of interest" description="Disordered" evidence="2">
    <location>
        <begin position="156"/>
        <end position="176"/>
    </location>
</feature>
<keyword evidence="4" id="KW-1185">Reference proteome</keyword>
<dbReference type="Proteomes" id="UP000745764">
    <property type="component" value="Unassembled WGS sequence"/>
</dbReference>
<feature type="region of interest" description="Disordered" evidence="2">
    <location>
        <begin position="121"/>
        <end position="143"/>
    </location>
</feature>
<feature type="coiled-coil region" evidence="1">
    <location>
        <begin position="451"/>
        <end position="480"/>
    </location>
</feature>
<gene>
    <name evidence="3" type="ORF">AWRI4620_LOCUS2958</name>
</gene>
<feature type="compositionally biased region" description="Polar residues" evidence="2">
    <location>
        <begin position="132"/>
        <end position="143"/>
    </location>
</feature>
<sequence length="676" mass="75939">FAIMADALCGPSNAVQNLAKHSSVDRTLQQDRLGFRSYNPHVASLDPEFEAFQNGHAHGLAGPSWAASSLSNFRSQPPSFQSASPLPSASWTQDFNRLAISSTQQPQLQAAPQAWHNHFGQHAQHSAPLNAAPSQTQPPSARFQSPLAFNHMHSAPRYASQSQPLHQQQKQQQLPQDQFDEAAFEAAFDAALQDASVDQDSAMQEHEQLDSFDFDSFLPDIYPHLPLFRLALANALVTNTDESLHRAAKIVDALIQHPQTMDPIQAMLFRPLLSALNDPKRTLFSQRYGYEPALNQMLDGLAQQTENTRLDISASTEQLLASYADLLWQRTESNHLQPTNIPRPADNSYWLENFFREQDSVSAQNITQHSASLLTKGFNRQVISDTHSQALSRVLELEYEVYSKRSAVSAISTQQPASVQEREAMLFNMMEHVLAAPETVEAMEAVTPHALQDYENQLRLLEQQNQRRHIMHEARALEQEQARNPLVQTSRKLPDMTGDSFESTFEDEFSEDVMSEQAEQHLEEQKELDRQNDDELAQTAANLLERVSDNQTLKFKNSAFLGLMRQLADREIRVEGDKMVPVSTAKLHQASQYVLVKKLLTCLHQTNTSNALGNDHSAAMVDRDGQEVVTLLSQSGTMMDQGKHQVFLTTVQKYDLTLPQDPEFLMTSPFASADDY</sequence>
<proteinExistence type="predicted"/>
<name>A0A9N8PQ91_9PEZI</name>
<evidence type="ECO:0000313" key="4">
    <source>
        <dbReference type="Proteomes" id="UP000745764"/>
    </source>
</evidence>
<comment type="caution">
    <text evidence="3">The sequence shown here is derived from an EMBL/GenBank/DDBJ whole genome shotgun (WGS) entry which is preliminary data.</text>
</comment>
<dbReference type="Gene3D" id="6.10.280.230">
    <property type="match status" value="1"/>
</dbReference>
<organism evidence="3 4">
    <name type="scientific">Aureobasidium uvarum</name>
    <dbReference type="NCBI Taxonomy" id="2773716"/>
    <lineage>
        <taxon>Eukaryota</taxon>
        <taxon>Fungi</taxon>
        <taxon>Dikarya</taxon>
        <taxon>Ascomycota</taxon>
        <taxon>Pezizomycotina</taxon>
        <taxon>Dothideomycetes</taxon>
        <taxon>Dothideomycetidae</taxon>
        <taxon>Dothideales</taxon>
        <taxon>Saccotheciaceae</taxon>
        <taxon>Aureobasidium</taxon>
    </lineage>
</organism>